<organism evidence="1 2">
    <name type="scientific">Candidatus Obscuribacter phosphatis</name>
    <dbReference type="NCBI Taxonomy" id="1906157"/>
    <lineage>
        <taxon>Bacteria</taxon>
        <taxon>Bacillati</taxon>
        <taxon>Candidatus Melainabacteria</taxon>
        <taxon>Candidatus Obscuribacterales</taxon>
        <taxon>Candidatus Obscuribacteraceae</taxon>
        <taxon>Candidatus Obscuribacter</taxon>
    </lineage>
</organism>
<evidence type="ECO:0000313" key="1">
    <source>
        <dbReference type="EMBL" id="MBN8661254.1"/>
    </source>
</evidence>
<comment type="caution">
    <text evidence="1">The sequence shown here is derived from an EMBL/GenBank/DDBJ whole genome shotgun (WGS) entry which is preliminary data.</text>
</comment>
<gene>
    <name evidence="1" type="ORF">J0M35_12880</name>
</gene>
<dbReference type="AlphaFoldDB" id="A0A8J7TM27"/>
<reference evidence="1" key="1">
    <citation type="submission" date="2021-02" db="EMBL/GenBank/DDBJ databases">
        <title>Genome-Resolved Metagenomics of a Microbial Community Performing Photosynthetic Biological Nutrient Removal.</title>
        <authorList>
            <person name="Mcdaniel E.A."/>
        </authorList>
    </citation>
    <scope>NUCLEOTIDE SEQUENCE</scope>
    <source>
        <strain evidence="1">UWPOB_OBS1</strain>
    </source>
</reference>
<proteinExistence type="predicted"/>
<dbReference type="Proteomes" id="UP000664277">
    <property type="component" value="Unassembled WGS sequence"/>
</dbReference>
<evidence type="ECO:0000313" key="2">
    <source>
        <dbReference type="Proteomes" id="UP000664277"/>
    </source>
</evidence>
<dbReference type="EMBL" id="JAFLCK010000018">
    <property type="protein sequence ID" value="MBN8661254.1"/>
    <property type="molecule type" value="Genomic_DNA"/>
</dbReference>
<protein>
    <submittedName>
        <fullName evidence="1">Uncharacterized protein</fullName>
    </submittedName>
</protein>
<sequence length="283" mass="31438">MKNPENLSINDGKTSSFNENNSLNFLDITINDKSINKFLGKNDTATLNKDYYQLPDYSIPLDGSKTKALPEFIALTPESNKTGLDGAWSTIKDTVAGIFGERDTLHSHARTLARAGMTEAERSQLFAEEQKVREYNENSGPGLWKTGFAVPPKTPMLDELDRRTVALEKSISQSAKNNMTPLEVAQLESGNASDAVKAHYAKQLIGIINQYESKGTVPPEVYQNVVKAAAQQKSEDEKSASRGPSLCEILPDIDFETEVGIIRMNDKPSNKRLQQYYMKDSLR</sequence>
<accession>A0A8J7TM27</accession>
<name>A0A8J7TM27_9BACT</name>